<dbReference type="Pfam" id="PF00356">
    <property type="entry name" value="LacI"/>
    <property type="match status" value="1"/>
</dbReference>
<protein>
    <submittedName>
        <fullName evidence="5">LacI family DNA-binding transcriptional regulator</fullName>
    </submittedName>
</protein>
<dbReference type="InterPro" id="IPR046335">
    <property type="entry name" value="LacI/GalR-like_sensor"/>
</dbReference>
<dbReference type="CDD" id="cd01392">
    <property type="entry name" value="HTH_LacI"/>
    <property type="match status" value="1"/>
</dbReference>
<comment type="caution">
    <text evidence="5">The sequence shown here is derived from an EMBL/GenBank/DDBJ whole genome shotgun (WGS) entry which is preliminary data.</text>
</comment>
<dbReference type="Gene3D" id="1.10.260.40">
    <property type="entry name" value="lambda repressor-like DNA-binding domains"/>
    <property type="match status" value="1"/>
</dbReference>
<dbReference type="Gene3D" id="3.40.50.2300">
    <property type="match status" value="2"/>
</dbReference>
<evidence type="ECO:0000313" key="6">
    <source>
        <dbReference type="Proteomes" id="UP001500416"/>
    </source>
</evidence>
<dbReference type="Proteomes" id="UP001500416">
    <property type="component" value="Unassembled WGS sequence"/>
</dbReference>
<proteinExistence type="predicted"/>
<keyword evidence="6" id="KW-1185">Reference proteome</keyword>
<feature type="domain" description="HTH lacI-type" evidence="4">
    <location>
        <begin position="2"/>
        <end position="56"/>
    </location>
</feature>
<sequence length="308" mass="32533">MTSMSDVARAAGVSAATVSRALRGEPGVSEATRRYVTEVAKRMRYAIARDASSLAGGRRYAVAVLTADVGRGDLLAGAEGALRAAGYDVLLYVLRDAEARARFFEELPPLGRRVDGVLALSVTLTDEESDAIGALDLPLVAVRDDDLREALRLAAGHVLELGHRDVALVLPEDVDESYDELLVAEGLSVRPEWTLWSSSTVAGGEQVVDVLLDGDRLPTAVVCGSGQVALGVFLRLRRDGRDVPGDVSIVSLDGPDLVSAVGITAVEGAWRERGEHAVGQLLAALRGEADDAKPPSVHLVVRESTAPR</sequence>
<accession>A0ABN0TYS2</accession>
<dbReference type="SUPFAM" id="SSF47413">
    <property type="entry name" value="lambda repressor-like DNA-binding domains"/>
    <property type="match status" value="1"/>
</dbReference>
<dbReference type="InterPro" id="IPR028082">
    <property type="entry name" value="Peripla_BP_I"/>
</dbReference>
<dbReference type="GO" id="GO:0003677">
    <property type="term" value="F:DNA binding"/>
    <property type="evidence" value="ECO:0007669"/>
    <property type="project" value="UniProtKB-KW"/>
</dbReference>
<reference evidence="5 6" key="1">
    <citation type="journal article" date="2019" name="Int. J. Syst. Evol. Microbiol.">
        <title>The Global Catalogue of Microorganisms (GCM) 10K type strain sequencing project: providing services to taxonomists for standard genome sequencing and annotation.</title>
        <authorList>
            <consortium name="The Broad Institute Genomics Platform"/>
            <consortium name="The Broad Institute Genome Sequencing Center for Infectious Disease"/>
            <person name="Wu L."/>
            <person name="Ma J."/>
        </authorList>
    </citation>
    <scope>NUCLEOTIDE SEQUENCE [LARGE SCALE GENOMIC DNA]</scope>
    <source>
        <strain evidence="5 6">JCM 3380</strain>
    </source>
</reference>
<keyword evidence="2 5" id="KW-0238">DNA-binding</keyword>
<evidence type="ECO:0000256" key="3">
    <source>
        <dbReference type="ARBA" id="ARBA00023163"/>
    </source>
</evidence>
<name>A0ABN0TYS2_9PSEU</name>
<dbReference type="SMART" id="SM00354">
    <property type="entry name" value="HTH_LACI"/>
    <property type="match status" value="1"/>
</dbReference>
<dbReference type="PANTHER" id="PTHR30146:SF138">
    <property type="entry name" value="TRANSCRIPTIONAL REGULATORY PROTEIN"/>
    <property type="match status" value="1"/>
</dbReference>
<dbReference type="InterPro" id="IPR010982">
    <property type="entry name" value="Lambda_DNA-bd_dom_sf"/>
</dbReference>
<keyword evidence="1" id="KW-0805">Transcription regulation</keyword>
<dbReference type="Pfam" id="PF13377">
    <property type="entry name" value="Peripla_BP_3"/>
    <property type="match status" value="1"/>
</dbReference>
<evidence type="ECO:0000256" key="1">
    <source>
        <dbReference type="ARBA" id="ARBA00023015"/>
    </source>
</evidence>
<evidence type="ECO:0000259" key="4">
    <source>
        <dbReference type="PROSITE" id="PS50932"/>
    </source>
</evidence>
<dbReference type="PROSITE" id="PS00356">
    <property type="entry name" value="HTH_LACI_1"/>
    <property type="match status" value="1"/>
</dbReference>
<dbReference type="SUPFAM" id="SSF53822">
    <property type="entry name" value="Periplasmic binding protein-like I"/>
    <property type="match status" value="1"/>
</dbReference>
<evidence type="ECO:0000256" key="2">
    <source>
        <dbReference type="ARBA" id="ARBA00023125"/>
    </source>
</evidence>
<keyword evidence="3" id="KW-0804">Transcription</keyword>
<evidence type="ECO:0000313" key="5">
    <source>
        <dbReference type="EMBL" id="GAA0233482.1"/>
    </source>
</evidence>
<organism evidence="5 6">
    <name type="scientific">Saccharothrix mutabilis subsp. mutabilis</name>
    <dbReference type="NCBI Taxonomy" id="66855"/>
    <lineage>
        <taxon>Bacteria</taxon>
        <taxon>Bacillati</taxon>
        <taxon>Actinomycetota</taxon>
        <taxon>Actinomycetes</taxon>
        <taxon>Pseudonocardiales</taxon>
        <taxon>Pseudonocardiaceae</taxon>
        <taxon>Saccharothrix</taxon>
    </lineage>
</organism>
<dbReference type="PROSITE" id="PS50932">
    <property type="entry name" value="HTH_LACI_2"/>
    <property type="match status" value="1"/>
</dbReference>
<dbReference type="CDD" id="cd06267">
    <property type="entry name" value="PBP1_LacI_sugar_binding-like"/>
    <property type="match status" value="1"/>
</dbReference>
<dbReference type="InterPro" id="IPR000843">
    <property type="entry name" value="HTH_LacI"/>
</dbReference>
<dbReference type="EMBL" id="BAAABU010000006">
    <property type="protein sequence ID" value="GAA0233482.1"/>
    <property type="molecule type" value="Genomic_DNA"/>
</dbReference>
<gene>
    <name evidence="5" type="ORF">GCM10010492_35420</name>
</gene>
<dbReference type="PANTHER" id="PTHR30146">
    <property type="entry name" value="LACI-RELATED TRANSCRIPTIONAL REPRESSOR"/>
    <property type="match status" value="1"/>
</dbReference>